<comment type="similarity">
    <text evidence="2 6">Belongs to the acyl-CoA dehydrogenase family.</text>
</comment>
<evidence type="ECO:0000313" key="10">
    <source>
        <dbReference type="EMBL" id="TXS91318.1"/>
    </source>
</evidence>
<gene>
    <name evidence="10" type="ORF">FV139_16420</name>
</gene>
<keyword evidence="3 6" id="KW-0285">Flavoprotein</keyword>
<keyword evidence="11" id="KW-1185">Reference proteome</keyword>
<protein>
    <submittedName>
        <fullName evidence="10">Acyl-CoA dehydrogenase</fullName>
    </submittedName>
</protein>
<dbReference type="RefSeq" id="WP_148069552.1">
    <property type="nucleotide sequence ID" value="NZ_VRZA01000006.1"/>
</dbReference>
<dbReference type="PANTHER" id="PTHR43884">
    <property type="entry name" value="ACYL-COA DEHYDROGENASE"/>
    <property type="match status" value="1"/>
</dbReference>
<evidence type="ECO:0000256" key="3">
    <source>
        <dbReference type="ARBA" id="ARBA00022630"/>
    </source>
</evidence>
<keyword evidence="4 6" id="KW-0274">FAD</keyword>
<dbReference type="SUPFAM" id="SSF56645">
    <property type="entry name" value="Acyl-CoA dehydrogenase NM domain-like"/>
    <property type="match status" value="1"/>
</dbReference>
<sequence>MEFAFTDEQQMIRDTAADFLAEVSTSEAVRAAMDTEQGYDAALWDRVCQEMFWQAIHIPEAHGGMGLGYVELVAMLEQMGRFLFCSPFFSTVCLGVNALRVAGTAEQQAQYLPEIVAGKTATLAYASANGGWNSDSVTATCRSEGEGYRLDGSYRYVTDGHTADLLIVAARAPDSAGDEDVSLFVLDANTAGVSRRWLPTMDQTRKQAEVILDGVVLQSGALMGEAGKAWPALQTVLDLARVAVAADQVGGAQQALDITVDYLQERVQFGRVIASYQAVKHKAADMMVKVEAGRSALYYAACVADETLNGGALGSELGEAASVAKAWCSDAYFFNAGCGIQLHGGVGFTSEYDIQLYFKRAKSTETFLGDGAWHRERLAQQILDGEAAA</sequence>
<feature type="domain" description="Acyl-CoA dehydrogenase/oxidase N-terminal" evidence="9">
    <location>
        <begin position="6"/>
        <end position="119"/>
    </location>
</feature>
<dbReference type="InterPro" id="IPR046373">
    <property type="entry name" value="Acyl-CoA_Oxase/DH_mid-dom_sf"/>
</dbReference>
<proteinExistence type="inferred from homology"/>
<dbReference type="GO" id="GO:0003995">
    <property type="term" value="F:acyl-CoA dehydrogenase activity"/>
    <property type="evidence" value="ECO:0007669"/>
    <property type="project" value="TreeGrafter"/>
</dbReference>
<evidence type="ECO:0000259" key="9">
    <source>
        <dbReference type="Pfam" id="PF02771"/>
    </source>
</evidence>
<evidence type="ECO:0000256" key="1">
    <source>
        <dbReference type="ARBA" id="ARBA00001974"/>
    </source>
</evidence>
<keyword evidence="5 6" id="KW-0560">Oxidoreductase</keyword>
<name>A0A5C8ZS41_9GAMM</name>
<dbReference type="InterPro" id="IPR013786">
    <property type="entry name" value="AcylCoA_DH/ox_N"/>
</dbReference>
<feature type="domain" description="Acyl-CoA dehydrogenase/oxidase C-terminal" evidence="7">
    <location>
        <begin position="230"/>
        <end position="383"/>
    </location>
</feature>
<accession>A0A5C8ZS41</accession>
<dbReference type="InterPro" id="IPR009100">
    <property type="entry name" value="AcylCoA_DH/oxidase_NM_dom_sf"/>
</dbReference>
<dbReference type="InterPro" id="IPR036250">
    <property type="entry name" value="AcylCo_DH-like_C"/>
</dbReference>
<dbReference type="Pfam" id="PF02770">
    <property type="entry name" value="Acyl-CoA_dh_M"/>
    <property type="match status" value="1"/>
</dbReference>
<dbReference type="CDD" id="cd00567">
    <property type="entry name" value="ACAD"/>
    <property type="match status" value="1"/>
</dbReference>
<organism evidence="10 11">
    <name type="scientific">Parahaliea maris</name>
    <dbReference type="NCBI Taxonomy" id="2716870"/>
    <lineage>
        <taxon>Bacteria</taxon>
        <taxon>Pseudomonadati</taxon>
        <taxon>Pseudomonadota</taxon>
        <taxon>Gammaproteobacteria</taxon>
        <taxon>Cellvibrionales</taxon>
        <taxon>Halieaceae</taxon>
        <taxon>Parahaliea</taxon>
    </lineage>
</organism>
<evidence type="ECO:0000256" key="2">
    <source>
        <dbReference type="ARBA" id="ARBA00009347"/>
    </source>
</evidence>
<evidence type="ECO:0000256" key="4">
    <source>
        <dbReference type="ARBA" id="ARBA00022827"/>
    </source>
</evidence>
<dbReference type="InterPro" id="IPR037069">
    <property type="entry name" value="AcylCoA_DH/ox_N_sf"/>
</dbReference>
<evidence type="ECO:0000256" key="6">
    <source>
        <dbReference type="RuleBase" id="RU362125"/>
    </source>
</evidence>
<dbReference type="SUPFAM" id="SSF47203">
    <property type="entry name" value="Acyl-CoA dehydrogenase C-terminal domain-like"/>
    <property type="match status" value="1"/>
</dbReference>
<dbReference type="Gene3D" id="2.40.110.10">
    <property type="entry name" value="Butyryl-CoA Dehydrogenase, subunit A, domain 2"/>
    <property type="match status" value="1"/>
</dbReference>
<feature type="domain" description="Acyl-CoA oxidase/dehydrogenase middle" evidence="8">
    <location>
        <begin position="128"/>
        <end position="213"/>
    </location>
</feature>
<dbReference type="InterPro" id="IPR006091">
    <property type="entry name" value="Acyl-CoA_Oxase/DH_mid-dom"/>
</dbReference>
<dbReference type="AlphaFoldDB" id="A0A5C8ZS41"/>
<dbReference type="EMBL" id="VRZA01000006">
    <property type="protein sequence ID" value="TXS91318.1"/>
    <property type="molecule type" value="Genomic_DNA"/>
</dbReference>
<evidence type="ECO:0000259" key="7">
    <source>
        <dbReference type="Pfam" id="PF00441"/>
    </source>
</evidence>
<dbReference type="GO" id="GO:0050660">
    <property type="term" value="F:flavin adenine dinucleotide binding"/>
    <property type="evidence" value="ECO:0007669"/>
    <property type="project" value="InterPro"/>
</dbReference>
<dbReference type="Proteomes" id="UP000321039">
    <property type="component" value="Unassembled WGS sequence"/>
</dbReference>
<dbReference type="Gene3D" id="1.10.540.10">
    <property type="entry name" value="Acyl-CoA dehydrogenase/oxidase, N-terminal domain"/>
    <property type="match status" value="1"/>
</dbReference>
<dbReference type="InterPro" id="IPR009075">
    <property type="entry name" value="AcylCo_DH/oxidase_C"/>
</dbReference>
<comment type="cofactor">
    <cofactor evidence="1 6">
        <name>FAD</name>
        <dbReference type="ChEBI" id="CHEBI:57692"/>
    </cofactor>
</comment>
<dbReference type="PANTHER" id="PTHR43884:SF20">
    <property type="entry name" value="ACYL-COA DEHYDROGENASE FADE28"/>
    <property type="match status" value="1"/>
</dbReference>
<dbReference type="Gene3D" id="1.20.140.10">
    <property type="entry name" value="Butyryl-CoA Dehydrogenase, subunit A, domain 3"/>
    <property type="match status" value="1"/>
</dbReference>
<evidence type="ECO:0000313" key="11">
    <source>
        <dbReference type="Proteomes" id="UP000321039"/>
    </source>
</evidence>
<comment type="caution">
    <text evidence="10">The sequence shown here is derived from an EMBL/GenBank/DDBJ whole genome shotgun (WGS) entry which is preliminary data.</text>
</comment>
<evidence type="ECO:0000256" key="5">
    <source>
        <dbReference type="ARBA" id="ARBA00023002"/>
    </source>
</evidence>
<reference evidence="10 11" key="1">
    <citation type="submission" date="2019-08" db="EMBL/GenBank/DDBJ databases">
        <title>Parahaliea maris sp. nov., isolated from the surface seawater.</title>
        <authorList>
            <person name="Liu Y."/>
        </authorList>
    </citation>
    <scope>NUCLEOTIDE SEQUENCE [LARGE SCALE GENOMIC DNA]</scope>
    <source>
        <strain evidence="10 11">HSLHS9</strain>
    </source>
</reference>
<dbReference type="Pfam" id="PF00441">
    <property type="entry name" value="Acyl-CoA_dh_1"/>
    <property type="match status" value="1"/>
</dbReference>
<dbReference type="Pfam" id="PF02771">
    <property type="entry name" value="Acyl-CoA_dh_N"/>
    <property type="match status" value="1"/>
</dbReference>
<evidence type="ECO:0000259" key="8">
    <source>
        <dbReference type="Pfam" id="PF02770"/>
    </source>
</evidence>